<organism evidence="1 2">
    <name type="scientific">Mycobacterium intracellulare</name>
    <dbReference type="NCBI Taxonomy" id="1767"/>
    <lineage>
        <taxon>Bacteria</taxon>
        <taxon>Bacillati</taxon>
        <taxon>Actinomycetota</taxon>
        <taxon>Actinomycetes</taxon>
        <taxon>Mycobacteriales</taxon>
        <taxon>Mycobacteriaceae</taxon>
        <taxon>Mycobacterium</taxon>
        <taxon>Mycobacterium avium complex (MAC)</taxon>
    </lineage>
</organism>
<protein>
    <submittedName>
        <fullName evidence="1">Uncharacterized protein</fullName>
    </submittedName>
</protein>
<proteinExistence type="predicted"/>
<dbReference type="Proteomes" id="UP000595205">
    <property type="component" value="Chromosome"/>
</dbReference>
<reference evidence="1 2" key="1">
    <citation type="submission" date="2020-12" db="EMBL/GenBank/DDBJ databases">
        <title>Genome sequence of clinical Mycobacterium intracellulare strains.</title>
        <authorList>
            <person name="Tateishi Y."/>
            <person name="Matsumoto S."/>
            <person name="Fukushima Y."/>
            <person name="Nakajima C."/>
            <person name="Suzuki Y."/>
        </authorList>
    </citation>
    <scope>NUCLEOTIDE SEQUENCE [LARGE SCALE GENOMIC DNA]</scope>
    <source>
        <strain evidence="1 2">M018</strain>
    </source>
</reference>
<evidence type="ECO:0000313" key="1">
    <source>
        <dbReference type="EMBL" id="BCP01373.1"/>
    </source>
</evidence>
<gene>
    <name evidence="1" type="ORF">MINTM018_41420</name>
</gene>
<dbReference type="AlphaFoldDB" id="A0A7R7RNZ2"/>
<evidence type="ECO:0000313" key="2">
    <source>
        <dbReference type="Proteomes" id="UP000595205"/>
    </source>
</evidence>
<dbReference type="EMBL" id="AP024255">
    <property type="protein sequence ID" value="BCP01373.1"/>
    <property type="molecule type" value="Genomic_DNA"/>
</dbReference>
<sequence>MALTSAAANPRCEISDNAASNRRARVSSRRASRTLAAAELAEDAARADAMQARYAKR</sequence>
<accession>A0A7R7RNZ2</accession>
<name>A0A7R7RNZ2_MYCIT</name>